<dbReference type="EMBL" id="ODYU01003863">
    <property type="protein sequence ID" value="SOQ43157.1"/>
    <property type="molecule type" value="Genomic_DNA"/>
</dbReference>
<reference evidence="1" key="1">
    <citation type="submission" date="2016-07" db="EMBL/GenBank/DDBJ databases">
        <authorList>
            <person name="Bretaudeau A."/>
        </authorList>
    </citation>
    <scope>NUCLEOTIDE SEQUENCE</scope>
    <source>
        <strain evidence="1">Rice</strain>
        <tissue evidence="1">Whole body</tissue>
    </source>
</reference>
<proteinExistence type="predicted"/>
<name>A0A2H1VQT1_SPOFR</name>
<gene>
    <name evidence="1" type="ORF">SFRICE_014894</name>
</gene>
<evidence type="ECO:0000313" key="1">
    <source>
        <dbReference type="EMBL" id="SOQ43157.1"/>
    </source>
</evidence>
<sequence length="157" mass="17620">MTSPASGEARGSIRLLLTKNHSIPTVVFRAVAPYGPLGVSLLPYPGYNSRLRATTEKFFENPKKAHVTFGFWQHIFIFDCLVGRVVASSIAGQGVSGSIPGSGEILLGFFRFFENFSVVARSLEMCPVYGNRLTTVYMTYNINCEKWVYIVQWYYMP</sequence>
<protein>
    <submittedName>
        <fullName evidence="1">SFRICE_014894</fullName>
    </submittedName>
</protein>
<organism evidence="1">
    <name type="scientific">Spodoptera frugiperda</name>
    <name type="common">Fall armyworm</name>
    <dbReference type="NCBI Taxonomy" id="7108"/>
    <lineage>
        <taxon>Eukaryota</taxon>
        <taxon>Metazoa</taxon>
        <taxon>Ecdysozoa</taxon>
        <taxon>Arthropoda</taxon>
        <taxon>Hexapoda</taxon>
        <taxon>Insecta</taxon>
        <taxon>Pterygota</taxon>
        <taxon>Neoptera</taxon>
        <taxon>Endopterygota</taxon>
        <taxon>Lepidoptera</taxon>
        <taxon>Glossata</taxon>
        <taxon>Ditrysia</taxon>
        <taxon>Noctuoidea</taxon>
        <taxon>Noctuidae</taxon>
        <taxon>Amphipyrinae</taxon>
        <taxon>Spodoptera</taxon>
    </lineage>
</organism>
<dbReference type="AlphaFoldDB" id="A0A2H1VQT1"/>
<accession>A0A2H1VQT1</accession>